<name>A0A9X0A708_9CNID</name>
<evidence type="ECO:0000313" key="1">
    <source>
        <dbReference type="EMBL" id="KAJ7394578.1"/>
    </source>
</evidence>
<keyword evidence="2" id="KW-1185">Reference proteome</keyword>
<dbReference type="OrthoDB" id="10466920at2759"/>
<protein>
    <submittedName>
        <fullName evidence="1">Uncharacterized protein</fullName>
    </submittedName>
</protein>
<accession>A0A9X0A708</accession>
<evidence type="ECO:0000313" key="2">
    <source>
        <dbReference type="Proteomes" id="UP001163046"/>
    </source>
</evidence>
<dbReference type="AlphaFoldDB" id="A0A9X0A708"/>
<organism evidence="1 2">
    <name type="scientific">Desmophyllum pertusum</name>
    <dbReference type="NCBI Taxonomy" id="174260"/>
    <lineage>
        <taxon>Eukaryota</taxon>
        <taxon>Metazoa</taxon>
        <taxon>Cnidaria</taxon>
        <taxon>Anthozoa</taxon>
        <taxon>Hexacorallia</taxon>
        <taxon>Scleractinia</taxon>
        <taxon>Caryophylliina</taxon>
        <taxon>Caryophylliidae</taxon>
        <taxon>Desmophyllum</taxon>
    </lineage>
</organism>
<comment type="caution">
    <text evidence="1">The sequence shown here is derived from an EMBL/GenBank/DDBJ whole genome shotgun (WGS) entry which is preliminary data.</text>
</comment>
<gene>
    <name evidence="1" type="ORF">OS493_000395</name>
</gene>
<reference evidence="1" key="1">
    <citation type="submission" date="2023-01" db="EMBL/GenBank/DDBJ databases">
        <title>Genome assembly of the deep-sea coral Lophelia pertusa.</title>
        <authorList>
            <person name="Herrera S."/>
            <person name="Cordes E."/>
        </authorList>
    </citation>
    <scope>NUCLEOTIDE SEQUENCE</scope>
    <source>
        <strain evidence="1">USNM1676648</strain>
        <tissue evidence="1">Polyp</tissue>
    </source>
</reference>
<proteinExistence type="predicted"/>
<dbReference type="Proteomes" id="UP001163046">
    <property type="component" value="Unassembled WGS sequence"/>
</dbReference>
<sequence length="139" mass="15649">MFAVICWTSKNGVALEREELEVQSSSKYVVMNGGKQEAGAAVSMVFRKEIWGGIIQSIHDSKKDAEEGFKREISGVQDNVEEACQSEEDASKLGKRQRKRKNFGKEFELGESEEELDATDDKDKDVFLLTKSKFEDSNC</sequence>
<dbReference type="EMBL" id="MU825396">
    <property type="protein sequence ID" value="KAJ7394578.1"/>
    <property type="molecule type" value="Genomic_DNA"/>
</dbReference>